<organism evidence="2 3">
    <name type="scientific">Pandoraea thiooxydans</name>
    <dbReference type="NCBI Taxonomy" id="445709"/>
    <lineage>
        <taxon>Bacteria</taxon>
        <taxon>Pseudomonadati</taxon>
        <taxon>Pseudomonadota</taxon>
        <taxon>Betaproteobacteria</taxon>
        <taxon>Burkholderiales</taxon>
        <taxon>Burkholderiaceae</taxon>
        <taxon>Pandoraea</taxon>
    </lineage>
</organism>
<feature type="transmembrane region" description="Helical" evidence="1">
    <location>
        <begin position="147"/>
        <end position="171"/>
    </location>
</feature>
<dbReference type="STRING" id="445709.ABW99_10605"/>
<keyword evidence="1" id="KW-0472">Membrane</keyword>
<dbReference type="PATRIC" id="fig|445709.3.peg.2256"/>
<keyword evidence="1" id="KW-0812">Transmembrane</keyword>
<evidence type="ECO:0000313" key="3">
    <source>
        <dbReference type="Proteomes" id="UP000036700"/>
    </source>
</evidence>
<gene>
    <name evidence="2" type="ORF">ABW99_10605</name>
</gene>
<evidence type="ECO:0000313" key="2">
    <source>
        <dbReference type="EMBL" id="AKJ68595.1"/>
    </source>
</evidence>
<evidence type="ECO:0000256" key="1">
    <source>
        <dbReference type="SAM" id="Phobius"/>
    </source>
</evidence>
<name>A0A0G3ENP5_9BURK</name>
<keyword evidence="1" id="KW-1133">Transmembrane helix</keyword>
<accession>A0A0G3ENP5</accession>
<feature type="transmembrane region" description="Helical" evidence="1">
    <location>
        <begin position="26"/>
        <end position="45"/>
    </location>
</feature>
<dbReference type="RefSeq" id="WP_047214445.1">
    <property type="nucleotide sequence ID" value="NZ_CP011568.3"/>
</dbReference>
<keyword evidence="3" id="KW-1185">Reference proteome</keyword>
<feature type="transmembrane region" description="Helical" evidence="1">
    <location>
        <begin position="51"/>
        <end position="69"/>
    </location>
</feature>
<evidence type="ECO:0008006" key="4">
    <source>
        <dbReference type="Google" id="ProtNLM"/>
    </source>
</evidence>
<protein>
    <recommendedName>
        <fullName evidence="4">Transmembrane protein</fullName>
    </recommendedName>
</protein>
<dbReference type="AlphaFoldDB" id="A0A0G3ENP5"/>
<proteinExistence type="predicted"/>
<sequence>MQLLEVSPKTGYVWLRQGLWLFRKSPLTFLTLLFAYLFAMMAISLLPFVGAVLPLLFIPGLSVGFMAACRDVIKNKPAYPTVLVAGFRAYGRSVARRLIALGVCYILAVALVFAVSAIMDGGELFKFMLFGGRLDDSVFETTNLSGAMLISAIAYIPVAMVFWFAPVLVAWHDLPPIKALFFSWIACWRNRGAFITYALLTGTIATLVPLAIVLLFTALGIGKFASIVLMPFSILLTAVLYCSFYATYRGCFGVQEIGAIDEKNVTPPTTGL</sequence>
<dbReference type="OrthoDB" id="5298483at2"/>
<dbReference type="Proteomes" id="UP000036700">
    <property type="component" value="Chromosome"/>
</dbReference>
<reference evidence="3" key="1">
    <citation type="submission" date="2015-06" db="EMBL/GenBank/DDBJ databases">
        <authorList>
            <person name="Lim Y.L."/>
            <person name="Ee R."/>
            <person name="Yong D."/>
            <person name="How K.Y."/>
            <person name="Yin W.F."/>
            <person name="Chan K.G."/>
        </authorList>
    </citation>
    <scope>NUCLEOTIDE SEQUENCE [LARGE SCALE GENOMIC DNA]</scope>
    <source>
        <strain evidence="3">DSM 25325</strain>
    </source>
</reference>
<feature type="transmembrane region" description="Helical" evidence="1">
    <location>
        <begin position="192"/>
        <end position="218"/>
    </location>
</feature>
<feature type="transmembrane region" description="Helical" evidence="1">
    <location>
        <begin position="98"/>
        <end position="119"/>
    </location>
</feature>
<dbReference type="InterPro" id="IPR047798">
    <property type="entry name" value="BPSS1780-like"/>
</dbReference>
<feature type="transmembrane region" description="Helical" evidence="1">
    <location>
        <begin position="224"/>
        <end position="246"/>
    </location>
</feature>
<dbReference type="EMBL" id="CP011568">
    <property type="protein sequence ID" value="AKJ68595.1"/>
    <property type="molecule type" value="Genomic_DNA"/>
</dbReference>
<dbReference type="NCBIfam" id="NF041043">
    <property type="entry name" value="BPSS1780_fam"/>
    <property type="match status" value="1"/>
</dbReference>
<dbReference type="KEGG" id="ptx:ABW99_10605"/>